<feature type="region of interest" description="Disordered" evidence="1">
    <location>
        <begin position="1"/>
        <end position="28"/>
    </location>
</feature>
<keyword evidence="4" id="KW-1185">Reference proteome</keyword>
<dbReference type="AlphaFoldDB" id="A0A9N9SDK7"/>
<dbReference type="Proteomes" id="UP001153737">
    <property type="component" value="Chromosome 2"/>
</dbReference>
<name>A0A9N9SDK7_PHACE</name>
<proteinExistence type="predicted"/>
<dbReference type="Pfam" id="PF26634">
    <property type="entry name" value="DUF8207"/>
    <property type="match status" value="1"/>
</dbReference>
<dbReference type="InterPro" id="IPR058520">
    <property type="entry name" value="DUF8207"/>
</dbReference>
<evidence type="ECO:0000313" key="3">
    <source>
        <dbReference type="EMBL" id="CAG9818881.1"/>
    </source>
</evidence>
<reference evidence="3" key="2">
    <citation type="submission" date="2022-10" db="EMBL/GenBank/DDBJ databases">
        <authorList>
            <consortium name="ENA_rothamsted_submissions"/>
            <consortium name="culmorum"/>
            <person name="King R."/>
        </authorList>
    </citation>
    <scope>NUCLEOTIDE SEQUENCE</scope>
</reference>
<sequence length="323" mass="37565">MRSSSQVMRRRRMPSKRNDDQTAARKRKIAELTRTIRKKYLALKLGKSEEDESLNKMFKPISKPLEEIVKTSKANRDLLARAQFSTGMKKEEPPELKIEEEQAQQTQFIPMEEVGGTGSFVDDNDQYEYDDDILFNENITPEQSIPYDRTLGLQRQNRSDVWSDPQTSKWFLGTQEIDFDKRTGFIKIGGKQVRGTPGVYQLIFYDYPSDYNDEDLQAYKEILKLSDRYINKDGKLKGSKRWKYTNIIKPLIVQMRENSGRRSTIGSGLTYNENLVEYIYWDDPNELVDRLKLLIASKEAGNTSLDNEIVAIVNELREANLLY</sequence>
<feature type="domain" description="DUF8207" evidence="2">
    <location>
        <begin position="165"/>
        <end position="251"/>
    </location>
</feature>
<evidence type="ECO:0000259" key="2">
    <source>
        <dbReference type="Pfam" id="PF26634"/>
    </source>
</evidence>
<protein>
    <recommendedName>
        <fullName evidence="2">DUF8207 domain-containing protein</fullName>
    </recommendedName>
</protein>
<evidence type="ECO:0000256" key="1">
    <source>
        <dbReference type="SAM" id="MobiDB-lite"/>
    </source>
</evidence>
<dbReference type="EMBL" id="OU896708">
    <property type="protein sequence ID" value="CAG9818881.1"/>
    <property type="molecule type" value="Genomic_DNA"/>
</dbReference>
<dbReference type="OrthoDB" id="6780607at2759"/>
<evidence type="ECO:0000313" key="4">
    <source>
        <dbReference type="Proteomes" id="UP001153737"/>
    </source>
</evidence>
<dbReference type="PANTHER" id="PTHR35374:SF1">
    <property type="entry name" value="PROTEIN KINASE DOMAIN-CONTAINING PROTEIN"/>
    <property type="match status" value="1"/>
</dbReference>
<reference evidence="3" key="1">
    <citation type="submission" date="2022-01" db="EMBL/GenBank/DDBJ databases">
        <authorList>
            <person name="King R."/>
        </authorList>
    </citation>
    <scope>NUCLEOTIDE SEQUENCE</scope>
</reference>
<gene>
    <name evidence="3" type="ORF">PHAECO_LOCUS6448</name>
</gene>
<dbReference type="PANTHER" id="PTHR35374">
    <property type="entry name" value="CYCLIN-DEPENDENT KINASE 11A-LIKE"/>
    <property type="match status" value="1"/>
</dbReference>
<organism evidence="3 4">
    <name type="scientific">Phaedon cochleariae</name>
    <name type="common">Mustard beetle</name>
    <dbReference type="NCBI Taxonomy" id="80249"/>
    <lineage>
        <taxon>Eukaryota</taxon>
        <taxon>Metazoa</taxon>
        <taxon>Ecdysozoa</taxon>
        <taxon>Arthropoda</taxon>
        <taxon>Hexapoda</taxon>
        <taxon>Insecta</taxon>
        <taxon>Pterygota</taxon>
        <taxon>Neoptera</taxon>
        <taxon>Endopterygota</taxon>
        <taxon>Coleoptera</taxon>
        <taxon>Polyphaga</taxon>
        <taxon>Cucujiformia</taxon>
        <taxon>Chrysomeloidea</taxon>
        <taxon>Chrysomelidae</taxon>
        <taxon>Chrysomelinae</taxon>
        <taxon>Chrysomelini</taxon>
        <taxon>Phaedon</taxon>
    </lineage>
</organism>
<accession>A0A9N9SDK7</accession>